<feature type="repeat" description="Filamin" evidence="3">
    <location>
        <begin position="1645"/>
        <end position="1697"/>
    </location>
</feature>
<gene>
    <name evidence="5" type="ORF">RFH988_LOCUS27216</name>
</gene>
<evidence type="ECO:0000256" key="2">
    <source>
        <dbReference type="ARBA" id="ARBA00022737"/>
    </source>
</evidence>
<feature type="repeat" description="Filamin" evidence="3">
    <location>
        <begin position="1410"/>
        <end position="1491"/>
    </location>
</feature>
<feature type="repeat" description="Filamin" evidence="3">
    <location>
        <begin position="2084"/>
        <end position="2177"/>
    </location>
</feature>
<dbReference type="Proteomes" id="UP000663882">
    <property type="component" value="Unassembled WGS sequence"/>
</dbReference>
<dbReference type="OrthoDB" id="18740at2759"/>
<feature type="repeat" description="Filamin" evidence="3">
    <location>
        <begin position="190"/>
        <end position="272"/>
    </location>
</feature>
<feature type="repeat" description="Filamin" evidence="3">
    <location>
        <begin position="1978"/>
        <end position="2076"/>
    </location>
</feature>
<feature type="repeat" description="Filamin" evidence="3">
    <location>
        <begin position="1706"/>
        <end position="1787"/>
    </location>
</feature>
<feature type="repeat" description="Filamin" evidence="3">
    <location>
        <begin position="1785"/>
        <end position="1877"/>
    </location>
</feature>
<feature type="repeat" description="Filamin" evidence="3">
    <location>
        <begin position="1202"/>
        <end position="1303"/>
    </location>
</feature>
<accession>A0A815A7Q6</accession>
<feature type="region of interest" description="Disordered" evidence="4">
    <location>
        <begin position="921"/>
        <end position="942"/>
    </location>
</feature>
<feature type="repeat" description="Filamin" evidence="3">
    <location>
        <begin position="371"/>
        <end position="452"/>
    </location>
</feature>
<dbReference type="InterPro" id="IPR017868">
    <property type="entry name" value="Filamin/ABP280_repeat-like"/>
</dbReference>
<protein>
    <submittedName>
        <fullName evidence="5">Uncharacterized protein</fullName>
    </submittedName>
</protein>
<evidence type="ECO:0000256" key="4">
    <source>
        <dbReference type="SAM" id="MobiDB-lite"/>
    </source>
</evidence>
<reference evidence="5" key="1">
    <citation type="submission" date="2021-02" db="EMBL/GenBank/DDBJ databases">
        <authorList>
            <person name="Nowell W R."/>
        </authorList>
    </citation>
    <scope>NUCLEOTIDE SEQUENCE</scope>
</reference>
<sequence length="2302" mass="259606">MEVQRVVAIGKGLGLVPINIPTSFTVLTPNGVIKELKCSIKGPDDHLIECRITKIDLNRYEVTYIPDCVGEFYIEIFFDNIQIDYSPFIARSFDVNKIKVLNFPSSAIVGSSTYFMIDATDAGAGSLEIAVSRDGKNIPNYVQNEGNTFFRIQFIPDQPCMHQVQMKFNGIDIQGSPFQCNVFSNDFIFENYEYAAINKRTVFLIKPKLYFNPNIHVNIITPMGNKIKGKIEKNFMNSYMMDFIPNEIGKHEIIFYDNEEKKLIMTIFICQVYDISKIRISDLPLAIIHQLYKFTIDTSEAGNGVLSVKIKQNGNKILHEQIRISTHIYQISFTPETTDECTLHISFNGENYLRTLIIPVRNDCEQVHVSSIPSGVVGRPITFTIDVADSNLIKILITESHSGQIISHTMTSISNNKKHYEISFIPNIACQHIVSISYDGKLLSKNYVDVCNINKIHISSIKNGFVGKPLIFSVDTYDAGEGHLEVIVNDGQRTLPVELKNNQTRKFDITFIPKITGLHSIIISFNGIPIEGSPFMININNPLIIDDNNSLDENDNNDIDFLIGGQIEGTKVGEIAWIICETSLTDIYEDFSVYVTDPDKTIIKHTRIQDLEGRWRIEFEPTKVGIYQIQTGSDKQPINLASVDILPLDYERYIYGERIVYSNALNFISIVSDNENIKVQLISSNNNEIPIEIERHSLEWKIYYSLTATGYYQLNIIDDDNNKQLFDIYCLTERIDIFRNGGIEDITRLIIDRNKIIGDDINVIVKDALAHTIPAAFYRDLSRDLVIEYIPVRTDIHEVFIRTQNNLLDICPIRIMAFSAQKSYDPVLRVQVKEILEHTFSGIIDQNNQLEISVTDPFERPISFQRSNNEHGELTISLSPIRVGTHWICISNDDNDSFAVLPIFAYDDDYISLSPMDGLSPHEKTISNENNNNNNDTHSTIDSFSPCRELTTISEASEFRSSRPSSISPLRTSSPIREDAIIISPIISNESLKSPTVSDRLSPEVQTLDITDLIDPCVRNISKFSFKDLDDKLNVIIHDSNGNSIGYKTEHLSNGRKCISYEPTIVGPIKIYILKQKELINDSPLIVNAFDPSAVHVINFPKNIQINTATCFHIDSTKAGKGTLKIIIKDPNNQSLPIIIQKQSNEQLIIQFTPIVLGKKFKNLNISTLNIPLGLHTISILFNQIPITETPSQILVENIKQSTPIEITVYDIQGISLIPEHSEPVVVRTTVAYKVNTSLAGQGQLKAELIPPQTSTNSCRCHIHELNNQEYLIQYIPNEPGRYQLRILFNNQLIQGKTIDTDVYSILPPPLLSTVSSFPLVHIQKILPNDIPRIGNDVCLQIITEKSSIQGKVSCNGISVPYQLEQTKDTHIWHLKFRPYVMGTYKIYLYHNGLPLMNSPYLIQIKDLNGKSVLSGLTNTPCGIQIRTNSISNSQIRAVVLLDTVQIPSTMTIINDNRIRINFIPQEPGIYFINIFNGDQAIQGSPFPVHINRQQVVHISGECCHCLRLNNLGIFRIHCHGQRGLIEAKIFNLSVGNHYDIGQKISFQLLESYEQLRQFPLEIFRTSLTILLTAQLRLVQERIRDLIVEEKSGCAIVSFQLFEIAAQLPKNEQVINILRNLIDKQAINLIDPNRRILHAICGSLVIGPKGESIDVKLFSQANGDYIGEFTPKKIGQYRIDVTCANIPIQDSPFFTEVYDPLQVHIGPLPKNILIGIENTLEINLDNAGNVPLEVIITSPSGINVPIKIDDILTMKKVHFTPTETGIHYLNVKFGSDIVPGTPIQMMVNNAHIISAYGDGIHHAVHEKEATFMIETKDMQGDLQVDIEGANSVIKTTIDRINNSLLKVTYIPVEVGFINISIKWNEKDIMNSPFTAIVTNPEHIRIVGGWQSILDSQNRMHVITNEEKKIYFDTSHAGPGILKANIRSVENTFIPLYIDQQDSSAILSFTILRDGKYDLTLTYADNLLPNMPIRIISTSISVDRLQVKVHGRGSYEARVNEEAEFTIDTSQTSNPSMNKPTVRLIGAQTDVEVQIHQNEKNRNIFHCSYKPILSGDYLLSIIWSEREIHGSPFRVNILPNINNNNNNHGASRVICSGDDLRIGTVGQEIKCLIDTRAAPSGELTAYCQGINKSAFCRLVDHRDGTCTLFIKPEEAGRHILTIKYNSENVPGSPYIIKVNNALDASKVRVSGPGIEHGVLSTFQSHFLCETKGAGAGQLTVKIRGPKGAFRVEMQRHHLQDRTIICRYNPTEPGIYLISVKWSDEHVYGSPFHIHIFECQEQLEQFRHQHNTHRVVEQKHNEKL</sequence>
<dbReference type="InterPro" id="IPR013783">
    <property type="entry name" value="Ig-like_fold"/>
</dbReference>
<dbReference type="GO" id="GO:0030036">
    <property type="term" value="P:actin cytoskeleton organization"/>
    <property type="evidence" value="ECO:0007669"/>
    <property type="project" value="InterPro"/>
</dbReference>
<dbReference type="PROSITE" id="PS50194">
    <property type="entry name" value="FILAMIN_REPEAT"/>
    <property type="match status" value="18"/>
</dbReference>
<dbReference type="SUPFAM" id="SSF81296">
    <property type="entry name" value="E set domains"/>
    <property type="match status" value="17"/>
</dbReference>
<dbReference type="InterPro" id="IPR001298">
    <property type="entry name" value="Filamin/ABP280_rpt"/>
</dbReference>
<feature type="repeat" description="Filamin" evidence="3">
    <location>
        <begin position="293"/>
        <end position="369"/>
    </location>
</feature>
<dbReference type="FunFam" id="2.60.40.10:FF:001145">
    <property type="entry name" value="Jitterbug, isoform I"/>
    <property type="match status" value="1"/>
</dbReference>
<feature type="repeat" description="Filamin" evidence="3">
    <location>
        <begin position="460"/>
        <end position="539"/>
    </location>
</feature>
<feature type="repeat" description="Filamin" evidence="3">
    <location>
        <begin position="2178"/>
        <end position="2274"/>
    </location>
</feature>
<dbReference type="SMART" id="SM00557">
    <property type="entry name" value="IG_FLMN"/>
    <property type="match status" value="13"/>
</dbReference>
<evidence type="ECO:0000256" key="3">
    <source>
        <dbReference type="PROSITE-ProRule" id="PRU00087"/>
    </source>
</evidence>
<comment type="similarity">
    <text evidence="1">Belongs to the filamin family.</text>
</comment>
<feature type="repeat" description="Filamin" evidence="3">
    <location>
        <begin position="1087"/>
        <end position="1196"/>
    </location>
</feature>
<evidence type="ECO:0000313" key="5">
    <source>
        <dbReference type="EMBL" id="CAF1251849.1"/>
    </source>
</evidence>
<evidence type="ECO:0000256" key="1">
    <source>
        <dbReference type="ARBA" id="ARBA00009238"/>
    </source>
</evidence>
<dbReference type="Gene3D" id="2.60.40.10">
    <property type="entry name" value="Immunoglobulins"/>
    <property type="match status" value="16"/>
</dbReference>
<dbReference type="InterPro" id="IPR044801">
    <property type="entry name" value="Filamin"/>
</dbReference>
<feature type="repeat" description="Filamin" evidence="3">
    <location>
        <begin position="90"/>
        <end position="182"/>
    </location>
</feature>
<dbReference type="PANTHER" id="PTHR38537:SF8">
    <property type="entry name" value="FILAMIN-A"/>
    <property type="match status" value="1"/>
</dbReference>
<dbReference type="GO" id="GO:0051015">
    <property type="term" value="F:actin filament binding"/>
    <property type="evidence" value="ECO:0007669"/>
    <property type="project" value="InterPro"/>
</dbReference>
<dbReference type="PANTHER" id="PTHR38537">
    <property type="entry name" value="JITTERBUG, ISOFORM N"/>
    <property type="match status" value="1"/>
</dbReference>
<comment type="caution">
    <text evidence="5">The sequence shown here is derived from an EMBL/GenBank/DDBJ whole genome shotgun (WGS) entry which is preliminary data.</text>
</comment>
<feature type="repeat" description="Filamin" evidence="3">
    <location>
        <begin position="1875"/>
        <end position="1976"/>
    </location>
</feature>
<keyword evidence="2" id="KW-0677">Repeat</keyword>
<evidence type="ECO:0000313" key="6">
    <source>
        <dbReference type="Proteomes" id="UP000663882"/>
    </source>
</evidence>
<feature type="repeat" description="Filamin" evidence="3">
    <location>
        <begin position="1031"/>
        <end position="1089"/>
    </location>
</feature>
<organism evidence="5 6">
    <name type="scientific">Rotaria sordida</name>
    <dbReference type="NCBI Taxonomy" id="392033"/>
    <lineage>
        <taxon>Eukaryota</taxon>
        <taxon>Metazoa</taxon>
        <taxon>Spiralia</taxon>
        <taxon>Gnathifera</taxon>
        <taxon>Rotifera</taxon>
        <taxon>Eurotatoria</taxon>
        <taxon>Bdelloidea</taxon>
        <taxon>Philodinida</taxon>
        <taxon>Philodinidae</taxon>
        <taxon>Rotaria</taxon>
    </lineage>
</organism>
<proteinExistence type="inferred from homology"/>
<dbReference type="EMBL" id="CAJNOO010002268">
    <property type="protein sequence ID" value="CAF1251849.1"/>
    <property type="molecule type" value="Genomic_DNA"/>
</dbReference>
<name>A0A815A7Q6_9BILA</name>
<feature type="repeat" description="Filamin" evidence="3">
    <location>
        <begin position="1"/>
        <end position="92"/>
    </location>
</feature>
<dbReference type="InterPro" id="IPR014756">
    <property type="entry name" value="Ig_E-set"/>
</dbReference>
<dbReference type="Pfam" id="PF00630">
    <property type="entry name" value="Filamin"/>
    <property type="match status" value="12"/>
</dbReference>
<feature type="repeat" description="Filamin" evidence="3">
    <location>
        <begin position="1375"/>
        <end position="1405"/>
    </location>
</feature>